<organism evidence="3 4">
    <name type="scientific">Desulfosudis oleivorans (strain DSM 6200 / JCM 39069 / Hxd3)</name>
    <name type="common">Desulfococcus oleovorans</name>
    <dbReference type="NCBI Taxonomy" id="96561"/>
    <lineage>
        <taxon>Bacteria</taxon>
        <taxon>Pseudomonadati</taxon>
        <taxon>Thermodesulfobacteriota</taxon>
        <taxon>Desulfobacteria</taxon>
        <taxon>Desulfobacterales</taxon>
        <taxon>Desulfosudaceae</taxon>
        <taxon>Desulfosudis</taxon>
    </lineage>
</organism>
<feature type="domain" description="Cysteine-rich" evidence="2">
    <location>
        <begin position="148"/>
        <end position="236"/>
    </location>
</feature>
<dbReference type="Pfam" id="PF02754">
    <property type="entry name" value="CCG"/>
    <property type="match status" value="2"/>
</dbReference>
<dbReference type="STRING" id="96561.Dole_1160"/>
<proteinExistence type="predicted"/>
<dbReference type="EC" id="1.8.98.1" evidence="3"/>
<dbReference type="InterPro" id="IPR004017">
    <property type="entry name" value="Cys_rich_dom"/>
</dbReference>
<dbReference type="GO" id="GO:0051912">
    <property type="term" value="F:CoB--CoM heterodisulfide reductase activity"/>
    <property type="evidence" value="ECO:0007669"/>
    <property type="project" value="UniProtKB-EC"/>
</dbReference>
<dbReference type="EMBL" id="CP000859">
    <property type="protein sequence ID" value="ABW66966.1"/>
    <property type="molecule type" value="Genomic_DNA"/>
</dbReference>
<evidence type="ECO:0000313" key="3">
    <source>
        <dbReference type="EMBL" id="ABW66966.1"/>
    </source>
</evidence>
<dbReference type="Gene3D" id="1.20.1050.140">
    <property type="match status" value="1"/>
</dbReference>
<evidence type="ECO:0000256" key="1">
    <source>
        <dbReference type="ARBA" id="ARBA00023002"/>
    </source>
</evidence>
<reference evidence="3 4" key="1">
    <citation type="submission" date="2007-10" db="EMBL/GenBank/DDBJ databases">
        <title>Complete sequence of Desulfococcus oleovorans Hxd3.</title>
        <authorList>
            <consortium name="US DOE Joint Genome Institute"/>
            <person name="Copeland A."/>
            <person name="Lucas S."/>
            <person name="Lapidus A."/>
            <person name="Barry K."/>
            <person name="Glavina del Rio T."/>
            <person name="Dalin E."/>
            <person name="Tice H."/>
            <person name="Pitluck S."/>
            <person name="Kiss H."/>
            <person name="Brettin T."/>
            <person name="Bruce D."/>
            <person name="Detter J.C."/>
            <person name="Han C."/>
            <person name="Schmutz J."/>
            <person name="Larimer F."/>
            <person name="Land M."/>
            <person name="Hauser L."/>
            <person name="Kyrpides N."/>
            <person name="Kim E."/>
            <person name="Wawrik B."/>
            <person name="Richardson P."/>
        </authorList>
    </citation>
    <scope>NUCLEOTIDE SEQUENCE [LARGE SCALE GENOMIC DNA]</scope>
    <source>
        <strain evidence="4">DSM 6200 / JCM 39069 / Hxd3</strain>
    </source>
</reference>
<evidence type="ECO:0000313" key="4">
    <source>
        <dbReference type="Proteomes" id="UP000008561"/>
    </source>
</evidence>
<name>A8ZXK8_DESOH</name>
<gene>
    <name evidence="3" type="ordered locus">Dole_1160</name>
</gene>
<sequence length="295" mass="32191">MELAYYPGCSLKQSSALYDHQTRLVFDRLGVQLKEIEDWNCCGATSAGKTDDFLAMAMPARNLGIAARSGLAEMVIPCSACYSRTLVAQHYLEAHPNLKDEINAGVAKPVNGPVKISSILEVLLSLHDSGTLAGTLAYKPKALKPVCYYGCMLTRFPFSVPVPDDIENPQGMERILEALGIHPIDWNCKTSCCGASAAVTDPAVAYALMAKILSDALARNANCLVTTCPMCQMNLDAYQDAVCQAHNISERLPVFFITEVVGMAMGLDTKQLEIEKHFINGTDLFKELEPYESEQ</sequence>
<dbReference type="RefSeq" id="WP_012174584.1">
    <property type="nucleotide sequence ID" value="NC_009943.1"/>
</dbReference>
<evidence type="ECO:0000259" key="2">
    <source>
        <dbReference type="Pfam" id="PF02754"/>
    </source>
</evidence>
<keyword evidence="1 3" id="KW-0560">Oxidoreductase</keyword>
<protein>
    <submittedName>
        <fullName evidence="3">CoB--CoM heterodisulfide reductase</fullName>
        <ecNumber evidence="3">1.8.98.1</ecNumber>
    </submittedName>
</protein>
<dbReference type="KEGG" id="dol:Dole_1160"/>
<feature type="domain" description="Cysteine-rich" evidence="2">
    <location>
        <begin position="4"/>
        <end position="82"/>
    </location>
</feature>
<dbReference type="InterPro" id="IPR051278">
    <property type="entry name" value="HdrB/HdrD_reductase"/>
</dbReference>
<dbReference type="Proteomes" id="UP000008561">
    <property type="component" value="Chromosome"/>
</dbReference>
<dbReference type="AlphaFoldDB" id="A8ZXK8"/>
<dbReference type="HOGENOM" id="CLU_052147_1_0_7"/>
<dbReference type="eggNOG" id="COG2048">
    <property type="taxonomic scope" value="Bacteria"/>
</dbReference>
<dbReference type="Gene3D" id="3.40.50.11810">
    <property type="match status" value="1"/>
</dbReference>
<keyword evidence="4" id="KW-1185">Reference proteome</keyword>
<dbReference type="PANTHER" id="PTHR42947">
    <property type="entry name" value="COB--COM HETERODISULFIDE REDUCTASE SUBUNIT B 1"/>
    <property type="match status" value="1"/>
</dbReference>
<dbReference type="PANTHER" id="PTHR42947:SF1">
    <property type="entry name" value="COB--COM HETERODISULFIDE REDUCTASE SUBUNIT B 1"/>
    <property type="match status" value="1"/>
</dbReference>
<accession>A8ZXK8</accession>
<dbReference type="OrthoDB" id="9777685at2"/>